<dbReference type="Proteomes" id="UP001177021">
    <property type="component" value="Unassembled WGS sequence"/>
</dbReference>
<name>A0ACB0KDM4_TRIPR</name>
<gene>
    <name evidence="1" type="ORF">MILVUS5_LOCUS20957</name>
</gene>
<proteinExistence type="predicted"/>
<evidence type="ECO:0000313" key="1">
    <source>
        <dbReference type="EMBL" id="CAJ2653657.1"/>
    </source>
</evidence>
<organism evidence="1 2">
    <name type="scientific">Trifolium pratense</name>
    <name type="common">Red clover</name>
    <dbReference type="NCBI Taxonomy" id="57577"/>
    <lineage>
        <taxon>Eukaryota</taxon>
        <taxon>Viridiplantae</taxon>
        <taxon>Streptophyta</taxon>
        <taxon>Embryophyta</taxon>
        <taxon>Tracheophyta</taxon>
        <taxon>Spermatophyta</taxon>
        <taxon>Magnoliopsida</taxon>
        <taxon>eudicotyledons</taxon>
        <taxon>Gunneridae</taxon>
        <taxon>Pentapetalae</taxon>
        <taxon>rosids</taxon>
        <taxon>fabids</taxon>
        <taxon>Fabales</taxon>
        <taxon>Fabaceae</taxon>
        <taxon>Papilionoideae</taxon>
        <taxon>50 kb inversion clade</taxon>
        <taxon>NPAAA clade</taxon>
        <taxon>Hologalegina</taxon>
        <taxon>IRL clade</taxon>
        <taxon>Trifolieae</taxon>
        <taxon>Trifolium</taxon>
    </lineage>
</organism>
<protein>
    <submittedName>
        <fullName evidence="1">Uncharacterized protein</fullName>
    </submittedName>
</protein>
<keyword evidence="2" id="KW-1185">Reference proteome</keyword>
<sequence length="85" mass="9635">MTNRGLNTINVTRTVTNDRSPSTYIVETLQLDEFKVLVQPSSLTFKKIGEKKTSQVTMEAIGWPPHGFPGEIDMDKWQTELLVLL</sequence>
<accession>A0ACB0KDM4</accession>
<comment type="caution">
    <text evidence="1">The sequence shown here is derived from an EMBL/GenBank/DDBJ whole genome shotgun (WGS) entry which is preliminary data.</text>
</comment>
<dbReference type="EMBL" id="CASHSV030000206">
    <property type="protein sequence ID" value="CAJ2653657.1"/>
    <property type="molecule type" value="Genomic_DNA"/>
</dbReference>
<reference evidence="1" key="1">
    <citation type="submission" date="2023-10" db="EMBL/GenBank/DDBJ databases">
        <authorList>
            <person name="Rodriguez Cubillos JULIANA M."/>
            <person name="De Vega J."/>
        </authorList>
    </citation>
    <scope>NUCLEOTIDE SEQUENCE</scope>
</reference>
<evidence type="ECO:0000313" key="2">
    <source>
        <dbReference type="Proteomes" id="UP001177021"/>
    </source>
</evidence>